<evidence type="ECO:0000313" key="1">
    <source>
        <dbReference type="EMBL" id="OUT20301.1"/>
    </source>
</evidence>
<dbReference type="VEuPathDB" id="FungiDB:C5L36_0B12125"/>
<dbReference type="Proteomes" id="UP000195871">
    <property type="component" value="Unassembled WGS sequence"/>
</dbReference>
<name>A0A1Z8JI95_PICKU</name>
<gene>
    <name evidence="1" type="ORF">CAS74_004548</name>
</gene>
<organism evidence="1 2">
    <name type="scientific">Pichia kudriavzevii</name>
    <name type="common">Yeast</name>
    <name type="synonym">Issatchenkia orientalis</name>
    <dbReference type="NCBI Taxonomy" id="4909"/>
    <lineage>
        <taxon>Eukaryota</taxon>
        <taxon>Fungi</taxon>
        <taxon>Dikarya</taxon>
        <taxon>Ascomycota</taxon>
        <taxon>Saccharomycotina</taxon>
        <taxon>Pichiomycetes</taxon>
        <taxon>Pichiales</taxon>
        <taxon>Pichiaceae</taxon>
        <taxon>Pichia</taxon>
    </lineage>
</organism>
<reference evidence="1 2" key="1">
    <citation type="submission" date="2017-05" db="EMBL/GenBank/DDBJ databases">
        <title>The Genome Sequence of Candida krusei Ckrusei653.</title>
        <authorList>
            <person name="Cuomo C."/>
            <person name="Forche A."/>
            <person name="Young S."/>
            <person name="Abouelleil A."/>
            <person name="Cao P."/>
            <person name="Chapman S."/>
            <person name="Cusick C."/>
            <person name="Shea T."/>
            <person name="Nusbaum C."/>
            <person name="Birren B."/>
        </authorList>
    </citation>
    <scope>NUCLEOTIDE SEQUENCE [LARGE SCALE GENOMIC DNA]</scope>
    <source>
        <strain evidence="1 2">Ckrusei653</strain>
    </source>
</reference>
<dbReference type="EMBL" id="NHMM01000008">
    <property type="protein sequence ID" value="OUT20301.1"/>
    <property type="molecule type" value="Genomic_DNA"/>
</dbReference>
<sequence length="105" mass="11778">MDTGDQTHKTDQVRINPESILACPPKPVSLPYDLPALPSKHEVAAQMKHLETQLIPRLSAFVDLPLREPANDSLPVYQRWKQEVQRLNPGLTSISNIMAPTKKNT</sequence>
<proteinExistence type="predicted"/>
<protein>
    <submittedName>
        <fullName evidence="1">Uncharacterized protein</fullName>
    </submittedName>
</protein>
<accession>A0A1Z8JI95</accession>
<dbReference type="AlphaFoldDB" id="A0A1Z8JI95"/>
<evidence type="ECO:0000313" key="2">
    <source>
        <dbReference type="Proteomes" id="UP000195871"/>
    </source>
</evidence>
<comment type="caution">
    <text evidence="1">The sequence shown here is derived from an EMBL/GenBank/DDBJ whole genome shotgun (WGS) entry which is preliminary data.</text>
</comment>